<organism evidence="2 3">
    <name type="scientific">Prymnesium parvum</name>
    <name type="common">Toxic golden alga</name>
    <dbReference type="NCBI Taxonomy" id="97485"/>
    <lineage>
        <taxon>Eukaryota</taxon>
        <taxon>Haptista</taxon>
        <taxon>Haptophyta</taxon>
        <taxon>Prymnesiophyceae</taxon>
        <taxon>Prymnesiales</taxon>
        <taxon>Prymnesiaceae</taxon>
        <taxon>Prymnesium</taxon>
    </lineage>
</organism>
<proteinExistence type="predicted"/>
<gene>
    <name evidence="2" type="ORF">AB1Y20_002946</name>
</gene>
<reference evidence="2 3" key="1">
    <citation type="journal article" date="2024" name="Science">
        <title>Giant polyketide synthase enzymes in the biosynthesis of giant marine polyether toxins.</title>
        <authorList>
            <person name="Fallon T.R."/>
            <person name="Shende V.V."/>
            <person name="Wierzbicki I.H."/>
            <person name="Pendleton A.L."/>
            <person name="Watervoot N.F."/>
            <person name="Auber R.P."/>
            <person name="Gonzalez D.J."/>
            <person name="Wisecaver J.H."/>
            <person name="Moore B.S."/>
        </authorList>
    </citation>
    <scope>NUCLEOTIDE SEQUENCE [LARGE SCALE GENOMIC DNA]</scope>
    <source>
        <strain evidence="2 3">12B1</strain>
    </source>
</reference>
<evidence type="ECO:0000313" key="3">
    <source>
        <dbReference type="Proteomes" id="UP001515480"/>
    </source>
</evidence>
<comment type="caution">
    <text evidence="2">The sequence shown here is derived from an EMBL/GenBank/DDBJ whole genome shotgun (WGS) entry which is preliminary data.</text>
</comment>
<evidence type="ECO:0000256" key="1">
    <source>
        <dbReference type="SAM" id="MobiDB-lite"/>
    </source>
</evidence>
<evidence type="ECO:0000313" key="2">
    <source>
        <dbReference type="EMBL" id="KAL1518658.1"/>
    </source>
</evidence>
<keyword evidence="3" id="KW-1185">Reference proteome</keyword>
<dbReference type="EMBL" id="JBGBPQ010000010">
    <property type="protein sequence ID" value="KAL1518658.1"/>
    <property type="molecule type" value="Genomic_DNA"/>
</dbReference>
<feature type="region of interest" description="Disordered" evidence="1">
    <location>
        <begin position="15"/>
        <end position="34"/>
    </location>
</feature>
<name>A0AB34JB06_PRYPA</name>
<dbReference type="Proteomes" id="UP001515480">
    <property type="component" value="Unassembled WGS sequence"/>
</dbReference>
<sequence>MGCVSAKGARDEEWEAHMLDDSVELSDASPEDRRRSRMLRIALEDEDDALGNAHSRRRTRGRAGKRWTPNPKCILIYGVFSTRSDDMR</sequence>
<protein>
    <submittedName>
        <fullName evidence="2">Uncharacterized protein</fullName>
    </submittedName>
</protein>
<accession>A0AB34JB06</accession>
<dbReference type="AlphaFoldDB" id="A0AB34JB06"/>